<dbReference type="AlphaFoldDB" id="A0A7S7NKQ9"/>
<dbReference type="RefSeq" id="WP_194446569.1">
    <property type="nucleotide sequence ID" value="NZ_CP063849.1"/>
</dbReference>
<keyword evidence="2" id="KW-0732">Signal</keyword>
<evidence type="ECO:0000256" key="1">
    <source>
        <dbReference type="SAM" id="MobiDB-lite"/>
    </source>
</evidence>
<dbReference type="EMBL" id="CP063849">
    <property type="protein sequence ID" value="QOY84899.1"/>
    <property type="molecule type" value="Genomic_DNA"/>
</dbReference>
<organism evidence="3 4">
    <name type="scientific">Paludibaculum fermentans</name>
    <dbReference type="NCBI Taxonomy" id="1473598"/>
    <lineage>
        <taxon>Bacteria</taxon>
        <taxon>Pseudomonadati</taxon>
        <taxon>Acidobacteriota</taxon>
        <taxon>Terriglobia</taxon>
        <taxon>Bryobacterales</taxon>
        <taxon>Bryobacteraceae</taxon>
        <taxon>Paludibaculum</taxon>
    </lineage>
</organism>
<evidence type="ECO:0000313" key="4">
    <source>
        <dbReference type="Proteomes" id="UP000593892"/>
    </source>
</evidence>
<sequence>MNQMYLVLIAASALAMPVGAQQVSRRANITGNAVDGKCTIEVDVDGAAEVEVQGGEGRMRNLSGQPAVWRRFVCDGQMPANPHDFRFRGIDGRGSVQLVRDPRQNGGRIVFRIDDPQGGREGYTVDLEWRGSSDGRWNTQDTRGWMGPNAQGGNSARGEQWPNGQRDPGVSAQIDVGRGQRDGRYYNESGRWNANGTAEAIRVCQGEVARRIQSDGFRDITFRDVAPDNNPGRNDFVTGRAIAREGRRGRANFQFSCSVNLANGQVRSAEVTRRR</sequence>
<feature type="signal peptide" evidence="2">
    <location>
        <begin position="1"/>
        <end position="20"/>
    </location>
</feature>
<protein>
    <submittedName>
        <fullName evidence="3">Uncharacterized protein</fullName>
    </submittedName>
</protein>
<evidence type="ECO:0000256" key="2">
    <source>
        <dbReference type="SAM" id="SignalP"/>
    </source>
</evidence>
<feature type="region of interest" description="Disordered" evidence="1">
    <location>
        <begin position="131"/>
        <end position="181"/>
    </location>
</feature>
<name>A0A7S7NKQ9_PALFE</name>
<dbReference type="KEGG" id="pfer:IRI77_18730"/>
<dbReference type="Proteomes" id="UP000593892">
    <property type="component" value="Chromosome"/>
</dbReference>
<feature type="chain" id="PRO_5032681840" evidence="2">
    <location>
        <begin position="21"/>
        <end position="275"/>
    </location>
</feature>
<evidence type="ECO:0000313" key="3">
    <source>
        <dbReference type="EMBL" id="QOY84899.1"/>
    </source>
</evidence>
<proteinExistence type="predicted"/>
<accession>A0A7S7NKQ9</accession>
<keyword evidence="4" id="KW-1185">Reference proteome</keyword>
<reference evidence="3 4" key="1">
    <citation type="submission" date="2020-10" db="EMBL/GenBank/DDBJ databases">
        <title>Complete genome sequence of Paludibaculum fermentans P105T, a facultatively anaerobic acidobacterium capable of dissimilatory Fe(III) reduction.</title>
        <authorList>
            <person name="Dedysh S.N."/>
            <person name="Beletsky A.V."/>
            <person name="Kulichevskaya I.S."/>
            <person name="Mardanov A.V."/>
            <person name="Ravin N.V."/>
        </authorList>
    </citation>
    <scope>NUCLEOTIDE SEQUENCE [LARGE SCALE GENOMIC DNA]</scope>
    <source>
        <strain evidence="3 4">P105</strain>
    </source>
</reference>
<gene>
    <name evidence="3" type="ORF">IRI77_18730</name>
</gene>